<evidence type="ECO:0000313" key="6">
    <source>
        <dbReference type="EMBL" id="MDC7227294.1"/>
    </source>
</evidence>
<dbReference type="PANTHER" id="PTHR43735:SF3">
    <property type="entry name" value="FERROPTOSIS SUPPRESSOR PROTEIN 1"/>
    <property type="match status" value="1"/>
</dbReference>
<organism evidence="6 7">
    <name type="scientific">Candidatus Thalassospirochaeta sargassi</name>
    <dbReference type="NCBI Taxonomy" id="3119039"/>
    <lineage>
        <taxon>Bacteria</taxon>
        <taxon>Pseudomonadati</taxon>
        <taxon>Spirochaetota</taxon>
        <taxon>Spirochaetia</taxon>
        <taxon>Spirochaetales</taxon>
        <taxon>Spirochaetaceae</taxon>
        <taxon>Candidatus Thalassospirochaeta</taxon>
    </lineage>
</organism>
<proteinExistence type="inferred from homology"/>
<dbReference type="SUPFAM" id="SSF51905">
    <property type="entry name" value="FAD/NAD(P)-binding domain"/>
    <property type="match status" value="2"/>
</dbReference>
<reference evidence="6 7" key="1">
    <citation type="submission" date="2022-12" db="EMBL/GenBank/DDBJ databases">
        <title>Metagenome assembled genome from gulf of manar.</title>
        <authorList>
            <person name="Kohli P."/>
            <person name="Pk S."/>
            <person name="Venkata Ramana C."/>
            <person name="Sasikala C."/>
        </authorList>
    </citation>
    <scope>NUCLEOTIDE SEQUENCE [LARGE SCALE GENOMIC DNA]</scope>
    <source>
        <strain evidence="6">JB008</strain>
    </source>
</reference>
<evidence type="ECO:0000256" key="4">
    <source>
        <dbReference type="ARBA" id="ARBA00023002"/>
    </source>
</evidence>
<name>A0AAJ1IDL4_9SPIO</name>
<keyword evidence="3" id="KW-0274">FAD</keyword>
<evidence type="ECO:0000313" key="7">
    <source>
        <dbReference type="Proteomes" id="UP001221217"/>
    </source>
</evidence>
<evidence type="ECO:0000256" key="2">
    <source>
        <dbReference type="ARBA" id="ARBA00022630"/>
    </source>
</evidence>
<dbReference type="InterPro" id="IPR023753">
    <property type="entry name" value="FAD/NAD-binding_dom"/>
</dbReference>
<dbReference type="GO" id="GO:0005737">
    <property type="term" value="C:cytoplasm"/>
    <property type="evidence" value="ECO:0007669"/>
    <property type="project" value="TreeGrafter"/>
</dbReference>
<evidence type="ECO:0000256" key="1">
    <source>
        <dbReference type="ARBA" id="ARBA00006442"/>
    </source>
</evidence>
<dbReference type="InterPro" id="IPR036188">
    <property type="entry name" value="FAD/NAD-bd_sf"/>
</dbReference>
<evidence type="ECO:0000256" key="3">
    <source>
        <dbReference type="ARBA" id="ARBA00022827"/>
    </source>
</evidence>
<dbReference type="Gene3D" id="3.50.50.100">
    <property type="match status" value="1"/>
</dbReference>
<dbReference type="PANTHER" id="PTHR43735">
    <property type="entry name" value="APOPTOSIS-INDUCING FACTOR 1"/>
    <property type="match status" value="1"/>
</dbReference>
<dbReference type="PRINTS" id="PR00368">
    <property type="entry name" value="FADPNR"/>
</dbReference>
<gene>
    <name evidence="6" type="ORF">PQJ61_11085</name>
</gene>
<keyword evidence="4" id="KW-0560">Oxidoreductase</keyword>
<dbReference type="Proteomes" id="UP001221217">
    <property type="component" value="Unassembled WGS sequence"/>
</dbReference>
<sequence>MKRVVIIGGGVAGKKLAESLYKNKTAEVFLVEPKEYFEVPYAMLRALVEPEEFSPTIREKYSSLIPGVKHIMKKAVGIEADKILLDDSTELEYDYLVIASGSSFINWPYLKSNETKIDSRQAEVENDGAKLEKAGSILIIGGGPVGVELAGEIAYKWSDKKVTIINSGSRILSGLSEKMTVRTEKLLKDMGVEIFNSTRLKENGDGTWIDENSKVFTADVVYPAVGMSLNTAWLEGSNIERTEKGAVKVEADLRVKGADNIFAIGDVNDVPEIKLGALAGIQADFTAENIKRLVNNPEAVLKAYKPAKPMSFIPVGKKAGAVQLPFGHPHFMISMKQKDLFVSKSLNR</sequence>
<comment type="similarity">
    <text evidence="1">Belongs to the FAD-dependent oxidoreductase family.</text>
</comment>
<protein>
    <submittedName>
        <fullName evidence="6">FAD-dependent oxidoreductase</fullName>
    </submittedName>
</protein>
<keyword evidence="2" id="KW-0285">Flavoprotein</keyword>
<accession>A0AAJ1IDL4</accession>
<dbReference type="GO" id="GO:0050660">
    <property type="term" value="F:flavin adenine dinucleotide binding"/>
    <property type="evidence" value="ECO:0007669"/>
    <property type="project" value="TreeGrafter"/>
</dbReference>
<feature type="domain" description="FAD/NAD(P)-binding" evidence="5">
    <location>
        <begin position="3"/>
        <end position="272"/>
    </location>
</feature>
<comment type="caution">
    <text evidence="6">The sequence shown here is derived from an EMBL/GenBank/DDBJ whole genome shotgun (WGS) entry which is preliminary data.</text>
</comment>
<evidence type="ECO:0000259" key="5">
    <source>
        <dbReference type="Pfam" id="PF07992"/>
    </source>
</evidence>
<dbReference type="EMBL" id="JAQQAL010000024">
    <property type="protein sequence ID" value="MDC7227294.1"/>
    <property type="molecule type" value="Genomic_DNA"/>
</dbReference>
<dbReference type="AlphaFoldDB" id="A0AAJ1IDL4"/>
<dbReference type="GO" id="GO:0004174">
    <property type="term" value="F:electron-transferring-flavoprotein dehydrogenase activity"/>
    <property type="evidence" value="ECO:0007669"/>
    <property type="project" value="TreeGrafter"/>
</dbReference>
<dbReference type="PRINTS" id="PR00469">
    <property type="entry name" value="PNDRDTASEII"/>
</dbReference>
<dbReference type="Pfam" id="PF07992">
    <property type="entry name" value="Pyr_redox_2"/>
    <property type="match status" value="1"/>
</dbReference>